<protein>
    <submittedName>
        <fullName evidence="1">Uncharacterized protein</fullName>
    </submittedName>
</protein>
<dbReference type="AlphaFoldDB" id="A0A4Z1AFX9"/>
<reference evidence="1" key="1">
    <citation type="journal article" date="2019" name="PLoS Negl. Trop. Dis.">
        <title>Revisiting the worldwide diversity of Leptospira species in the environment.</title>
        <authorList>
            <person name="Vincent A.T."/>
            <person name="Schiettekatte O."/>
            <person name="Bourhy P."/>
            <person name="Veyrier F.J."/>
            <person name="Picardeau M."/>
        </authorList>
    </citation>
    <scope>NUCLEOTIDE SEQUENCE [LARGE SCALE GENOMIC DNA]</scope>
    <source>
        <strain evidence="1">201601113</strain>
    </source>
</reference>
<dbReference type="OrthoDB" id="331527at2"/>
<keyword evidence="2" id="KW-1185">Reference proteome</keyword>
<gene>
    <name evidence="1" type="ORF">EHR06_17105</name>
</gene>
<evidence type="ECO:0000313" key="1">
    <source>
        <dbReference type="EMBL" id="TGM96050.1"/>
    </source>
</evidence>
<dbReference type="EMBL" id="RQHS01000022">
    <property type="protein sequence ID" value="TGM96050.1"/>
    <property type="molecule type" value="Genomic_DNA"/>
</dbReference>
<evidence type="ECO:0000313" key="2">
    <source>
        <dbReference type="Proteomes" id="UP000297241"/>
    </source>
</evidence>
<proteinExistence type="predicted"/>
<dbReference type="RefSeq" id="WP_135758123.1">
    <property type="nucleotide sequence ID" value="NZ_RQHS01000022.1"/>
</dbReference>
<comment type="caution">
    <text evidence="1">The sequence shown here is derived from an EMBL/GenBank/DDBJ whole genome shotgun (WGS) entry which is preliminary data.</text>
</comment>
<dbReference type="Proteomes" id="UP000297241">
    <property type="component" value="Unassembled WGS sequence"/>
</dbReference>
<name>A0A4Z1AFX9_9LEPT</name>
<accession>A0A4Z1AFX9</accession>
<sequence length="107" mass="12564">MILIFLLDFSFLSFFQNTDIIGTRHSLSDTKIQKKALGKKWILFPSEEEDRISMAWESDSTEYDPESRLTEFSFYRIIINNSSFKFSLRFYEKLISLLIDIPPPALA</sequence>
<organism evidence="1 2">
    <name type="scientific">Leptospira dzoumogneensis</name>
    <dbReference type="NCBI Taxonomy" id="2484904"/>
    <lineage>
        <taxon>Bacteria</taxon>
        <taxon>Pseudomonadati</taxon>
        <taxon>Spirochaetota</taxon>
        <taxon>Spirochaetia</taxon>
        <taxon>Leptospirales</taxon>
        <taxon>Leptospiraceae</taxon>
        <taxon>Leptospira</taxon>
    </lineage>
</organism>